<organism evidence="2 3">
    <name type="scientific">Devosia albogilva</name>
    <dbReference type="NCBI Taxonomy" id="429726"/>
    <lineage>
        <taxon>Bacteria</taxon>
        <taxon>Pseudomonadati</taxon>
        <taxon>Pseudomonadota</taxon>
        <taxon>Alphaproteobacteria</taxon>
        <taxon>Hyphomicrobiales</taxon>
        <taxon>Devosiaceae</taxon>
        <taxon>Devosia</taxon>
    </lineage>
</organism>
<gene>
    <name evidence="2" type="ORF">ACFSX5_13490</name>
</gene>
<feature type="domain" description="DUF6894" evidence="1">
    <location>
        <begin position="45"/>
        <end position="111"/>
    </location>
</feature>
<reference evidence="3" key="1">
    <citation type="journal article" date="2019" name="Int. J. Syst. Evol. Microbiol.">
        <title>The Global Catalogue of Microorganisms (GCM) 10K type strain sequencing project: providing services to taxonomists for standard genome sequencing and annotation.</title>
        <authorList>
            <consortium name="The Broad Institute Genomics Platform"/>
            <consortium name="The Broad Institute Genome Sequencing Center for Infectious Disease"/>
            <person name="Wu L."/>
            <person name="Ma J."/>
        </authorList>
    </citation>
    <scope>NUCLEOTIDE SEQUENCE [LARGE SCALE GENOMIC DNA]</scope>
    <source>
        <strain evidence="3">CCM 7427</strain>
    </source>
</reference>
<dbReference type="EMBL" id="JBHUNP010000001">
    <property type="protein sequence ID" value="MFD2648799.1"/>
    <property type="molecule type" value="Genomic_DNA"/>
</dbReference>
<evidence type="ECO:0000313" key="3">
    <source>
        <dbReference type="Proteomes" id="UP001597521"/>
    </source>
</evidence>
<evidence type="ECO:0000259" key="1">
    <source>
        <dbReference type="Pfam" id="PF21834"/>
    </source>
</evidence>
<evidence type="ECO:0000313" key="2">
    <source>
        <dbReference type="EMBL" id="MFD2648799.1"/>
    </source>
</evidence>
<proteinExistence type="predicted"/>
<accession>A0ABW5QM86</accession>
<dbReference type="InterPro" id="IPR054189">
    <property type="entry name" value="DUF6894"/>
</dbReference>
<sequence>MWAGAKLQFQLRLRSQLQHSPGKQELATNTFRWRRAANWTANMPRFFFNHRAESGDQEVDVEGMKLDSLNAALEEASFAAQAALALADEPISGEFEIEDEGRVVVARVPYTAAGSGENGPEQQ</sequence>
<comment type="caution">
    <text evidence="2">The sequence shown here is derived from an EMBL/GenBank/DDBJ whole genome shotgun (WGS) entry which is preliminary data.</text>
</comment>
<keyword evidence="3" id="KW-1185">Reference proteome</keyword>
<dbReference type="Pfam" id="PF21834">
    <property type="entry name" value="DUF6894"/>
    <property type="match status" value="1"/>
</dbReference>
<protein>
    <submittedName>
        <fullName evidence="2">DUF6894 family protein</fullName>
    </submittedName>
</protein>
<dbReference type="RefSeq" id="WP_386834106.1">
    <property type="nucleotide sequence ID" value="NZ_JBHUNP010000001.1"/>
</dbReference>
<name>A0ABW5QM86_9HYPH</name>
<dbReference type="Proteomes" id="UP001597521">
    <property type="component" value="Unassembled WGS sequence"/>
</dbReference>